<dbReference type="PANTHER" id="PTHR12840:SF1">
    <property type="entry name" value="NADH DEHYDROGENASE [UBIQUINONE] 1 BETA SUBCOMPLEX SUBUNIT 8, MITOCHONDRIAL"/>
    <property type="match status" value="1"/>
</dbReference>
<dbReference type="OrthoDB" id="2014058at2759"/>
<accession>A0A9W8B077</accession>
<organism evidence="2 3">
    <name type="scientific">Dispira parvispora</name>
    <dbReference type="NCBI Taxonomy" id="1520584"/>
    <lineage>
        <taxon>Eukaryota</taxon>
        <taxon>Fungi</taxon>
        <taxon>Fungi incertae sedis</taxon>
        <taxon>Zoopagomycota</taxon>
        <taxon>Kickxellomycotina</taxon>
        <taxon>Dimargaritomycetes</taxon>
        <taxon>Dimargaritales</taxon>
        <taxon>Dimargaritaceae</taxon>
        <taxon>Dispira</taxon>
    </lineage>
</organism>
<dbReference type="GO" id="GO:0005739">
    <property type="term" value="C:mitochondrion"/>
    <property type="evidence" value="ECO:0007669"/>
    <property type="project" value="InterPro"/>
</dbReference>
<gene>
    <name evidence="2" type="ORF">IWQ62_000427</name>
</gene>
<reference evidence="2" key="1">
    <citation type="submission" date="2022-07" db="EMBL/GenBank/DDBJ databases">
        <title>Phylogenomic reconstructions and comparative analyses of Kickxellomycotina fungi.</title>
        <authorList>
            <person name="Reynolds N.K."/>
            <person name="Stajich J.E."/>
            <person name="Barry K."/>
            <person name="Grigoriev I.V."/>
            <person name="Crous P."/>
            <person name="Smith M.E."/>
        </authorList>
    </citation>
    <scope>NUCLEOTIDE SEQUENCE</scope>
    <source>
        <strain evidence="2">RSA 1196</strain>
    </source>
</reference>
<dbReference type="AlphaFoldDB" id="A0A9W8B077"/>
<sequence length="172" mass="19259">MLGQRLIRSASQASASLRTVPVRGLRTSAFASAKKFGELGGRWVDPDPQIGDYPNLPHVSTYEKPPRGWDNMQDRRNFGDTVQEQDEILGAWGPTVYPGSTSTVLRDWSFFAAFIGLVSTVAYMTYPEPNFERRTYPFDGLRVELGGDPNSADDRRFQARTHSQALPESDDE</sequence>
<evidence type="ECO:0000313" key="2">
    <source>
        <dbReference type="EMBL" id="KAJ1969745.1"/>
    </source>
</evidence>
<evidence type="ECO:0000313" key="3">
    <source>
        <dbReference type="Proteomes" id="UP001150925"/>
    </source>
</evidence>
<dbReference type="PANTHER" id="PTHR12840">
    <property type="entry name" value="NADH-UBIQUINONE OXIDOREDUCTASE ASHI SUBUNIT"/>
    <property type="match status" value="1"/>
</dbReference>
<dbReference type="InterPro" id="IPR008699">
    <property type="entry name" value="NDUFB8"/>
</dbReference>
<keyword evidence="3" id="KW-1185">Reference proteome</keyword>
<proteinExistence type="predicted"/>
<dbReference type="Pfam" id="PF05821">
    <property type="entry name" value="NDUF_B8"/>
    <property type="match status" value="1"/>
</dbReference>
<dbReference type="EMBL" id="JANBPY010000027">
    <property type="protein sequence ID" value="KAJ1969745.1"/>
    <property type="molecule type" value="Genomic_DNA"/>
</dbReference>
<feature type="region of interest" description="Disordered" evidence="1">
    <location>
        <begin position="145"/>
        <end position="172"/>
    </location>
</feature>
<protein>
    <submittedName>
        <fullName evidence="2">Uncharacterized protein</fullName>
    </submittedName>
</protein>
<comment type="caution">
    <text evidence="2">The sequence shown here is derived from an EMBL/GenBank/DDBJ whole genome shotgun (WGS) entry which is preliminary data.</text>
</comment>
<name>A0A9W8B077_9FUNG</name>
<dbReference type="Proteomes" id="UP001150925">
    <property type="component" value="Unassembled WGS sequence"/>
</dbReference>
<evidence type="ECO:0000256" key="1">
    <source>
        <dbReference type="SAM" id="MobiDB-lite"/>
    </source>
</evidence>